<evidence type="ECO:0000313" key="2">
    <source>
        <dbReference type="EMBL" id="OMD38564.1"/>
    </source>
</evidence>
<name>A0A1R0XTU2_9BACL</name>
<protein>
    <recommendedName>
        <fullName evidence="4">DUF2334 domain-containing protein</fullName>
    </recommendedName>
</protein>
<dbReference type="RefSeq" id="WP_076120177.1">
    <property type="nucleotide sequence ID" value="NZ_MPTC01000017.1"/>
</dbReference>
<organism evidence="2 3">
    <name type="scientific">Paenibacillus odorifer</name>
    <dbReference type="NCBI Taxonomy" id="189426"/>
    <lineage>
        <taxon>Bacteria</taxon>
        <taxon>Bacillati</taxon>
        <taxon>Bacillota</taxon>
        <taxon>Bacilli</taxon>
        <taxon>Bacillales</taxon>
        <taxon>Paenibacillaceae</taxon>
        <taxon>Paenibacillus</taxon>
    </lineage>
</organism>
<dbReference type="AlphaFoldDB" id="A0A1R0XTU2"/>
<proteinExistence type="predicted"/>
<comment type="caution">
    <text evidence="2">The sequence shown here is derived from an EMBL/GenBank/DDBJ whole genome shotgun (WGS) entry which is preliminary data.</text>
</comment>
<sequence length="518" mass="58394">MSIRGVLNGILLLTLTLTALLVPVTPVQSAAMPQQVLLLYDSLAKGTTKEGNVTELQRLLASYSIRVTLKGLDQYEQGMLDHYSKVIMVRNAADILITNKFYVEDWEHYQGQYLHIGYSPPASLKKKLQLTTDVIYDGNADLQIGQFSEIPIQVQDMLYIAGSQGTESLGKLSFQEDGLQAPYAVSKGDDAYVPYFEQGNVSALAMAYVLKDWLHITSTPKVYFAIKEIYPFSDLELLTETAERLYQVGIPFLASIRPVFSNTDYPAMQRYLVAIKRVQSNNGSILVNAPVAMHSTSTSNMDHSLQAKMNAFINLLVHNKIGPLGIGAQMHWAYDKEYSEAGMGFFDSVILYPDENVDYMEQSDTSKSFPSSLYSVPVDFLQGLQTSNNVVPELPMDTVITVDMPKDKEELEELLKMLIQYWVSFADYKQERHQVVTDVNTITSSEGTISINGQPLSLNYTPETVDSDYRYTEEQKKSFTTLFNIQNQFFIVAIMISLLLFGGLMIIGYRMYRKKYLK</sequence>
<evidence type="ECO:0000313" key="3">
    <source>
        <dbReference type="Proteomes" id="UP000187439"/>
    </source>
</evidence>
<keyword evidence="1" id="KW-0812">Transmembrane</keyword>
<evidence type="ECO:0000256" key="1">
    <source>
        <dbReference type="SAM" id="Phobius"/>
    </source>
</evidence>
<evidence type="ECO:0008006" key="4">
    <source>
        <dbReference type="Google" id="ProtNLM"/>
    </source>
</evidence>
<gene>
    <name evidence="2" type="ORF">BSK52_18385</name>
</gene>
<reference evidence="2 3" key="1">
    <citation type="submission" date="2016-10" db="EMBL/GenBank/DDBJ databases">
        <title>Paenibacillus species isolates.</title>
        <authorList>
            <person name="Beno S.M."/>
        </authorList>
    </citation>
    <scope>NUCLEOTIDE SEQUENCE [LARGE SCALE GENOMIC DNA]</scope>
    <source>
        <strain evidence="2 3">FSL H7-0710</strain>
    </source>
</reference>
<dbReference type="Proteomes" id="UP000187439">
    <property type="component" value="Unassembled WGS sequence"/>
</dbReference>
<dbReference type="OrthoDB" id="1779709at2"/>
<dbReference type="EMBL" id="MPTC01000017">
    <property type="protein sequence ID" value="OMD38564.1"/>
    <property type="molecule type" value="Genomic_DNA"/>
</dbReference>
<accession>A0A1R0XTU2</accession>
<keyword evidence="1" id="KW-1133">Transmembrane helix</keyword>
<feature type="transmembrane region" description="Helical" evidence="1">
    <location>
        <begin position="489"/>
        <end position="509"/>
    </location>
</feature>
<keyword evidence="1" id="KW-0472">Membrane</keyword>